<dbReference type="Gene3D" id="3.40.50.300">
    <property type="entry name" value="P-loop containing nucleotide triphosphate hydrolases"/>
    <property type="match status" value="2"/>
</dbReference>
<dbReference type="PANTHER" id="PTHR23077:SF171">
    <property type="entry name" value="NUCLEAR VALOSIN-CONTAINING PROTEIN-LIKE"/>
    <property type="match status" value="1"/>
</dbReference>
<dbReference type="STRING" id="671072.PL9214640556"/>
<dbReference type="GO" id="GO:0016887">
    <property type="term" value="F:ATP hydrolysis activity"/>
    <property type="evidence" value="ECO:0007669"/>
    <property type="project" value="InterPro"/>
</dbReference>
<dbReference type="EMBL" id="CZDF01000171">
    <property type="protein sequence ID" value="CUR34549.1"/>
    <property type="molecule type" value="Genomic_DNA"/>
</dbReference>
<dbReference type="InterPro" id="IPR050168">
    <property type="entry name" value="AAA_ATPase_domain"/>
</dbReference>
<dbReference type="GO" id="GO:0005524">
    <property type="term" value="F:ATP binding"/>
    <property type="evidence" value="ECO:0007669"/>
    <property type="project" value="UniProtKB-KW"/>
</dbReference>
<evidence type="ECO:0000256" key="2">
    <source>
        <dbReference type="ARBA" id="ARBA00022741"/>
    </source>
</evidence>
<feature type="region of interest" description="Disordered" evidence="5">
    <location>
        <begin position="28"/>
        <end position="96"/>
    </location>
</feature>
<dbReference type="SUPFAM" id="SSF52540">
    <property type="entry name" value="P-loop containing nucleoside triphosphate hydrolases"/>
    <property type="match status" value="2"/>
</dbReference>
<keyword evidence="3 4" id="KW-0067">ATP-binding</keyword>
<dbReference type="Pfam" id="PF00004">
    <property type="entry name" value="AAA"/>
    <property type="match status" value="2"/>
</dbReference>
<dbReference type="InterPro" id="IPR003593">
    <property type="entry name" value="AAA+_ATPase"/>
</dbReference>
<keyword evidence="2 4" id="KW-0547">Nucleotide-binding</keyword>
<dbReference type="CDD" id="cd19503">
    <property type="entry name" value="RecA-like_CDC48_NLV2_r1-like"/>
    <property type="match status" value="1"/>
</dbReference>
<dbReference type="InterPro" id="IPR027417">
    <property type="entry name" value="P-loop_NTPase"/>
</dbReference>
<sequence>MTELFKGFEQLVELAKTLEEKLEKGEIKTEVQFSSRPLSNIPRSGGIPRPGGIPRTSSSGGGDFEVNRSRSSSPSDSGFEDTMTPPEEATTPSLKDVGGLTEVLKELKELIAIPLKRPDLLAKLGLEPTRGVLLVGPPGTGKTLTARALAEELGVNYIALVGPEVMSKYYGEAEQRLRGIFEKAAKNAPCIVFIDEIDSMAPDRSKVEGEVEKRLVAQLLSLMDGFSQAQGVIVLAATNRPDHLDPALRRPGRFDREVQFRVPDRNGRLEILQILTRSMPLDESVSLALIADNAVGFVGSDLKAVCQKAAYSALRRQVPTIESKIPEIMTVSQSDFLQALKEVKPAVLRSVEVESPHIAWDNIGGLEQIKQTLQESVEGALLHPQLYMQTKAQAPKGILLWGPPGTGKTLLAKAVASQARANFISINGPELLSKWVGASEQAVRELFAKARQAAPCVVFIDEIDTLAPARGRYSGDSGVSDRVVGQILTELDGLQTGATILVIGATNRPDALDPALLRAGRLDLQLKVDLPSASSRLAILQVHNDERPLQDVDLGYWAEATEGWNGADLALLCNQAALVAIRRYRHQGMTDPTEIRITTGDFNAAYQVLVEQRAT</sequence>
<gene>
    <name evidence="7" type="primary">ftsH</name>
    <name evidence="7" type="ORF">PL9214640556</name>
</gene>
<dbReference type="Proteomes" id="UP000184315">
    <property type="component" value="Unassembled WGS sequence"/>
</dbReference>
<dbReference type="SMART" id="SM00382">
    <property type="entry name" value="AAA"/>
    <property type="match status" value="2"/>
</dbReference>
<dbReference type="InterPro" id="IPR003959">
    <property type="entry name" value="ATPase_AAA_core"/>
</dbReference>
<dbReference type="AlphaFoldDB" id="A0A1J1LPP2"/>
<evidence type="ECO:0000256" key="4">
    <source>
        <dbReference type="RuleBase" id="RU003651"/>
    </source>
</evidence>
<evidence type="ECO:0000313" key="8">
    <source>
        <dbReference type="Proteomes" id="UP000184315"/>
    </source>
</evidence>
<dbReference type="PROSITE" id="PS00674">
    <property type="entry name" value="AAA"/>
    <property type="match status" value="2"/>
</dbReference>
<feature type="domain" description="AAA+ ATPase" evidence="6">
    <location>
        <begin position="394"/>
        <end position="532"/>
    </location>
</feature>
<evidence type="ECO:0000256" key="1">
    <source>
        <dbReference type="ARBA" id="ARBA00022737"/>
    </source>
</evidence>
<keyword evidence="7" id="KW-0132">Cell division</keyword>
<keyword evidence="1" id="KW-0677">Repeat</keyword>
<dbReference type="InterPro" id="IPR003960">
    <property type="entry name" value="ATPase_AAA_CS"/>
</dbReference>
<organism evidence="7 8">
    <name type="scientific">Planktothrix tepida PCC 9214</name>
    <dbReference type="NCBI Taxonomy" id="671072"/>
    <lineage>
        <taxon>Bacteria</taxon>
        <taxon>Bacillati</taxon>
        <taxon>Cyanobacteriota</taxon>
        <taxon>Cyanophyceae</taxon>
        <taxon>Oscillatoriophycideae</taxon>
        <taxon>Oscillatoriales</taxon>
        <taxon>Microcoleaceae</taxon>
        <taxon>Planktothrix</taxon>
    </lineage>
</organism>
<dbReference type="PANTHER" id="PTHR23077">
    <property type="entry name" value="AAA-FAMILY ATPASE"/>
    <property type="match status" value="1"/>
</dbReference>
<dbReference type="FunFam" id="3.40.50.300:FF:000018">
    <property type="entry name" value="Cell division control 48"/>
    <property type="match status" value="1"/>
</dbReference>
<evidence type="ECO:0000259" key="6">
    <source>
        <dbReference type="SMART" id="SM00382"/>
    </source>
</evidence>
<keyword evidence="7" id="KW-0131">Cell cycle</keyword>
<comment type="similarity">
    <text evidence="4">Belongs to the AAA ATPase family.</text>
</comment>
<evidence type="ECO:0000256" key="3">
    <source>
        <dbReference type="ARBA" id="ARBA00022840"/>
    </source>
</evidence>
<protein>
    <submittedName>
        <fullName evidence="7">Cell division protein</fullName>
    </submittedName>
</protein>
<feature type="compositionally biased region" description="Low complexity" evidence="5">
    <location>
        <begin position="41"/>
        <end position="55"/>
    </location>
</feature>
<dbReference type="Pfam" id="PF17862">
    <property type="entry name" value="AAA_lid_3"/>
    <property type="match status" value="2"/>
</dbReference>
<evidence type="ECO:0000256" key="5">
    <source>
        <dbReference type="SAM" id="MobiDB-lite"/>
    </source>
</evidence>
<name>A0A1J1LPP2_9CYAN</name>
<dbReference type="GO" id="GO:0051301">
    <property type="term" value="P:cell division"/>
    <property type="evidence" value="ECO:0007669"/>
    <property type="project" value="UniProtKB-KW"/>
</dbReference>
<dbReference type="OrthoDB" id="548807at2"/>
<proteinExistence type="inferred from homology"/>
<dbReference type="RefSeq" id="WP_072721110.1">
    <property type="nucleotide sequence ID" value="NZ_LN889812.1"/>
</dbReference>
<dbReference type="FunFam" id="3.40.50.300:FF:001985">
    <property type="entry name" value="Chromosome 9, whole genome shotgun sequence"/>
    <property type="match status" value="1"/>
</dbReference>
<dbReference type="InterPro" id="IPR041569">
    <property type="entry name" value="AAA_lid_3"/>
</dbReference>
<feature type="domain" description="AAA+ ATPase" evidence="6">
    <location>
        <begin position="128"/>
        <end position="264"/>
    </location>
</feature>
<keyword evidence="8" id="KW-1185">Reference proteome</keyword>
<reference evidence="8" key="1">
    <citation type="submission" date="2015-10" db="EMBL/GenBank/DDBJ databases">
        <authorList>
            <person name="Regsiter A."/>
            <person name="william w."/>
        </authorList>
    </citation>
    <scope>NUCLEOTIDE SEQUENCE [LARGE SCALE GENOMIC DNA]</scope>
</reference>
<accession>A0A1J1LPP2</accession>
<evidence type="ECO:0000313" key="7">
    <source>
        <dbReference type="EMBL" id="CUR34549.1"/>
    </source>
</evidence>
<dbReference type="Gene3D" id="1.10.8.60">
    <property type="match status" value="2"/>
</dbReference>